<accession>A0AA35RDL4</accession>
<dbReference type="InterPro" id="IPR020103">
    <property type="entry name" value="PsdUridine_synth_cat_dom_sf"/>
</dbReference>
<protein>
    <submittedName>
        <fullName evidence="2">Pseudouridylate synthase 7 homolog</fullName>
    </submittedName>
</protein>
<evidence type="ECO:0000313" key="3">
    <source>
        <dbReference type="Proteomes" id="UP001174909"/>
    </source>
</evidence>
<dbReference type="PANTHER" id="PTHR13326">
    <property type="entry name" value="TRNA PSEUDOURIDINE SYNTHASE D"/>
    <property type="match status" value="1"/>
</dbReference>
<sequence>MSGDVAASPAEDQEPFPKRQKLCSGGKEEAATSGARTEEKGDTPSTMLGGLVCKFLKEADVGITEYVSPQPGFFAILKQRYSDFLVREISASGKVVKLTSLSPPLPPVATGDGEGVELADVFSSADIDRLRELSTASDNSECIEIKAAREKEKRTAMHRLLKTHFPSLTSQTVEEVGAGASGEVGEEGGGERAIRVWHRRGEL</sequence>
<dbReference type="EMBL" id="CASHTH010000891">
    <property type="protein sequence ID" value="CAI8008763.1"/>
    <property type="molecule type" value="Genomic_DNA"/>
</dbReference>
<reference evidence="2" key="1">
    <citation type="submission" date="2023-03" db="EMBL/GenBank/DDBJ databases">
        <authorList>
            <person name="Steffen K."/>
            <person name="Cardenas P."/>
        </authorList>
    </citation>
    <scope>NUCLEOTIDE SEQUENCE</scope>
</reference>
<evidence type="ECO:0000256" key="1">
    <source>
        <dbReference type="SAM" id="MobiDB-lite"/>
    </source>
</evidence>
<dbReference type="PANTHER" id="PTHR13326:SF21">
    <property type="entry name" value="PSEUDOURIDYLATE SYNTHASE PUS7L"/>
    <property type="match status" value="1"/>
</dbReference>
<keyword evidence="3" id="KW-1185">Reference proteome</keyword>
<organism evidence="2 3">
    <name type="scientific">Geodia barretti</name>
    <name type="common">Barrett's horny sponge</name>
    <dbReference type="NCBI Taxonomy" id="519541"/>
    <lineage>
        <taxon>Eukaryota</taxon>
        <taxon>Metazoa</taxon>
        <taxon>Porifera</taxon>
        <taxon>Demospongiae</taxon>
        <taxon>Heteroscleromorpha</taxon>
        <taxon>Tetractinellida</taxon>
        <taxon>Astrophorina</taxon>
        <taxon>Geodiidae</taxon>
        <taxon>Geodia</taxon>
    </lineage>
</organism>
<gene>
    <name evidence="2" type="ORF">GBAR_LOCUS5970</name>
</gene>
<dbReference type="GO" id="GO:0001522">
    <property type="term" value="P:pseudouridine synthesis"/>
    <property type="evidence" value="ECO:0007669"/>
    <property type="project" value="InterPro"/>
</dbReference>
<dbReference type="AlphaFoldDB" id="A0AA35RDL4"/>
<dbReference type="InterPro" id="IPR001656">
    <property type="entry name" value="PsdUridine_synth_TruD"/>
</dbReference>
<dbReference type="GO" id="GO:0009982">
    <property type="term" value="F:pseudouridine synthase activity"/>
    <property type="evidence" value="ECO:0007669"/>
    <property type="project" value="InterPro"/>
</dbReference>
<evidence type="ECO:0000313" key="2">
    <source>
        <dbReference type="EMBL" id="CAI8008763.1"/>
    </source>
</evidence>
<comment type="caution">
    <text evidence="2">The sequence shown here is derived from an EMBL/GenBank/DDBJ whole genome shotgun (WGS) entry which is preliminary data.</text>
</comment>
<feature type="region of interest" description="Disordered" evidence="1">
    <location>
        <begin position="1"/>
        <end position="43"/>
    </location>
</feature>
<name>A0AA35RDL4_GEOBA</name>
<feature type="compositionally biased region" description="Basic and acidic residues" evidence="1">
    <location>
        <begin position="26"/>
        <end position="42"/>
    </location>
</feature>
<dbReference type="GO" id="GO:0003723">
    <property type="term" value="F:RNA binding"/>
    <property type="evidence" value="ECO:0007669"/>
    <property type="project" value="InterPro"/>
</dbReference>
<proteinExistence type="predicted"/>
<dbReference type="Proteomes" id="UP001174909">
    <property type="component" value="Unassembled WGS sequence"/>
</dbReference>
<dbReference type="SUPFAM" id="SSF55120">
    <property type="entry name" value="Pseudouridine synthase"/>
    <property type="match status" value="1"/>
</dbReference>